<protein>
    <submittedName>
        <fullName evidence="7">Protein ODR-7</fullName>
    </submittedName>
</protein>
<evidence type="ECO:0000256" key="3">
    <source>
        <dbReference type="ARBA" id="ARBA00022692"/>
    </source>
</evidence>
<feature type="compositionally biased region" description="Low complexity" evidence="6">
    <location>
        <begin position="65"/>
        <end position="76"/>
    </location>
</feature>
<comment type="subcellular location">
    <subcellularLocation>
        <location evidence="1">Membrane</location>
    </subcellularLocation>
</comment>
<name>A0A2K3JTK2_TRIPR</name>
<comment type="caution">
    <text evidence="7">The sequence shown here is derived from an EMBL/GenBank/DDBJ whole genome shotgun (WGS) entry which is preliminary data.</text>
</comment>
<evidence type="ECO:0000313" key="8">
    <source>
        <dbReference type="Proteomes" id="UP000236291"/>
    </source>
</evidence>
<keyword evidence="5" id="KW-0472">Membrane</keyword>
<dbReference type="GO" id="GO:0016020">
    <property type="term" value="C:membrane"/>
    <property type="evidence" value="ECO:0007669"/>
    <property type="project" value="UniProtKB-SubCell"/>
</dbReference>
<sequence length="110" mass="11820">MLSDSNCGGGFILSFKGGTEVGLLIGKFSSALDRVFLFDLIPTPHNDSGEPASSITQPDKKTVSKSKSQTPDSSSSLFIDKDWVSEHARQVSRMLVGGIKVVGVYVWVND</sequence>
<keyword evidence="3" id="KW-0812">Transmembrane</keyword>
<dbReference type="ExpressionAtlas" id="A0A2K3JTK2">
    <property type="expression patterns" value="baseline"/>
</dbReference>
<accession>A0A2K3JTK2</accession>
<evidence type="ECO:0000313" key="7">
    <source>
        <dbReference type="EMBL" id="PNX57355.1"/>
    </source>
</evidence>
<comment type="similarity">
    <text evidence="2">Belongs to the ODR-4 family.</text>
</comment>
<dbReference type="Pfam" id="PF14778">
    <property type="entry name" value="ODR4-like"/>
    <property type="match status" value="1"/>
</dbReference>
<keyword evidence="4" id="KW-1133">Transmembrane helix</keyword>
<dbReference type="GO" id="GO:0012505">
    <property type="term" value="C:endomembrane system"/>
    <property type="evidence" value="ECO:0007669"/>
    <property type="project" value="TreeGrafter"/>
</dbReference>
<dbReference type="Proteomes" id="UP000236291">
    <property type="component" value="Unassembled WGS sequence"/>
</dbReference>
<evidence type="ECO:0000256" key="5">
    <source>
        <dbReference type="ARBA" id="ARBA00023136"/>
    </source>
</evidence>
<dbReference type="GO" id="GO:0008104">
    <property type="term" value="P:intracellular protein localization"/>
    <property type="evidence" value="ECO:0007669"/>
    <property type="project" value="TreeGrafter"/>
</dbReference>
<feature type="region of interest" description="Disordered" evidence="6">
    <location>
        <begin position="44"/>
        <end position="76"/>
    </location>
</feature>
<organism evidence="7 8">
    <name type="scientific">Trifolium pratense</name>
    <name type="common">Red clover</name>
    <dbReference type="NCBI Taxonomy" id="57577"/>
    <lineage>
        <taxon>Eukaryota</taxon>
        <taxon>Viridiplantae</taxon>
        <taxon>Streptophyta</taxon>
        <taxon>Embryophyta</taxon>
        <taxon>Tracheophyta</taxon>
        <taxon>Spermatophyta</taxon>
        <taxon>Magnoliopsida</taxon>
        <taxon>eudicotyledons</taxon>
        <taxon>Gunneridae</taxon>
        <taxon>Pentapetalae</taxon>
        <taxon>rosids</taxon>
        <taxon>fabids</taxon>
        <taxon>Fabales</taxon>
        <taxon>Fabaceae</taxon>
        <taxon>Papilionoideae</taxon>
        <taxon>50 kb inversion clade</taxon>
        <taxon>NPAAA clade</taxon>
        <taxon>Hologalegina</taxon>
        <taxon>IRL clade</taxon>
        <taxon>Trifolieae</taxon>
        <taxon>Trifolium</taxon>
    </lineage>
</organism>
<evidence type="ECO:0000256" key="6">
    <source>
        <dbReference type="SAM" id="MobiDB-lite"/>
    </source>
</evidence>
<dbReference type="PANTHER" id="PTHR33966">
    <property type="entry name" value="PROTEIN ODR-4 HOMOLOG"/>
    <property type="match status" value="1"/>
</dbReference>
<proteinExistence type="inferred from homology"/>
<dbReference type="InterPro" id="IPR029454">
    <property type="entry name" value="ODR-4-like"/>
</dbReference>
<reference evidence="7 8" key="1">
    <citation type="journal article" date="2014" name="Am. J. Bot.">
        <title>Genome assembly and annotation for red clover (Trifolium pratense; Fabaceae).</title>
        <authorList>
            <person name="Istvanek J."/>
            <person name="Jaros M."/>
            <person name="Krenek A."/>
            <person name="Repkova J."/>
        </authorList>
    </citation>
    <scope>NUCLEOTIDE SEQUENCE [LARGE SCALE GENOMIC DNA]</scope>
    <source>
        <strain evidence="8">cv. Tatra</strain>
        <tissue evidence="7">Young leaves</tissue>
    </source>
</reference>
<dbReference type="PANTHER" id="PTHR33966:SF1">
    <property type="entry name" value="PROTEIN ODR-4 HOMOLOG"/>
    <property type="match status" value="1"/>
</dbReference>
<gene>
    <name evidence="7" type="ORF">L195_g050358</name>
</gene>
<dbReference type="EMBL" id="ASHM01076397">
    <property type="protein sequence ID" value="PNX57355.1"/>
    <property type="molecule type" value="Genomic_DNA"/>
</dbReference>
<evidence type="ECO:0000256" key="1">
    <source>
        <dbReference type="ARBA" id="ARBA00004370"/>
    </source>
</evidence>
<feature type="non-terminal residue" evidence="7">
    <location>
        <position position="110"/>
    </location>
</feature>
<dbReference type="AlphaFoldDB" id="A0A2K3JTK2"/>
<reference evidence="7 8" key="2">
    <citation type="journal article" date="2017" name="Front. Plant Sci.">
        <title>Gene Classification and Mining of Molecular Markers Useful in Red Clover (Trifolium pratense) Breeding.</title>
        <authorList>
            <person name="Istvanek J."/>
            <person name="Dluhosova J."/>
            <person name="Dluhos P."/>
            <person name="Patkova L."/>
            <person name="Nedelnik J."/>
            <person name="Repkova J."/>
        </authorList>
    </citation>
    <scope>NUCLEOTIDE SEQUENCE [LARGE SCALE GENOMIC DNA]</scope>
    <source>
        <strain evidence="8">cv. Tatra</strain>
        <tissue evidence="7">Young leaves</tissue>
    </source>
</reference>
<evidence type="ECO:0000256" key="4">
    <source>
        <dbReference type="ARBA" id="ARBA00022989"/>
    </source>
</evidence>
<evidence type="ECO:0000256" key="2">
    <source>
        <dbReference type="ARBA" id="ARBA00010131"/>
    </source>
</evidence>